<feature type="signal peptide" evidence="2">
    <location>
        <begin position="1"/>
        <end position="29"/>
    </location>
</feature>
<evidence type="ECO:0000313" key="4">
    <source>
        <dbReference type="Proteomes" id="UP000245133"/>
    </source>
</evidence>
<keyword evidence="2" id="KW-0732">Signal</keyword>
<dbReference type="EMBL" id="BFBB01000008">
    <property type="protein sequence ID" value="GBF51226.1"/>
    <property type="molecule type" value="Genomic_DNA"/>
</dbReference>
<protein>
    <recommendedName>
        <fullName evidence="5">Outer membrane protein</fullName>
    </recommendedName>
</protein>
<dbReference type="AlphaFoldDB" id="A0A2P2E326"/>
<evidence type="ECO:0008006" key="5">
    <source>
        <dbReference type="Google" id="ProtNLM"/>
    </source>
</evidence>
<evidence type="ECO:0000256" key="2">
    <source>
        <dbReference type="SAM" id="SignalP"/>
    </source>
</evidence>
<name>A0A2P2E326_9LEPT</name>
<organism evidence="3 4">
    <name type="scientific">Leptospira ryugenii</name>
    <dbReference type="NCBI Taxonomy" id="1917863"/>
    <lineage>
        <taxon>Bacteria</taxon>
        <taxon>Pseudomonadati</taxon>
        <taxon>Spirochaetota</taxon>
        <taxon>Spirochaetia</taxon>
        <taxon>Leptospirales</taxon>
        <taxon>Leptospiraceae</taxon>
        <taxon>Leptospira</taxon>
    </lineage>
</organism>
<gene>
    <name evidence="3" type="ORF">LPTSP4_27580</name>
</gene>
<reference evidence="3 4" key="1">
    <citation type="submission" date="2018-02" db="EMBL/GenBank/DDBJ databases">
        <title>Novel Leptospira species isolated from soil and water in Japan.</title>
        <authorList>
            <person name="Nakao R."/>
            <person name="Masuzawa T."/>
        </authorList>
    </citation>
    <scope>NUCLEOTIDE SEQUENCE [LARGE SCALE GENOMIC DNA]</scope>
    <source>
        <strain evidence="3 4">YH101</strain>
    </source>
</reference>
<feature type="chain" id="PRO_5015182274" description="Outer membrane protein" evidence="2">
    <location>
        <begin position="30"/>
        <end position="389"/>
    </location>
</feature>
<evidence type="ECO:0000256" key="1">
    <source>
        <dbReference type="SAM" id="MobiDB-lite"/>
    </source>
</evidence>
<dbReference type="Proteomes" id="UP000245133">
    <property type="component" value="Unassembled WGS sequence"/>
</dbReference>
<proteinExistence type="predicted"/>
<comment type="caution">
    <text evidence="3">The sequence shown here is derived from an EMBL/GenBank/DDBJ whole genome shotgun (WGS) entry which is preliminary data.</text>
</comment>
<evidence type="ECO:0000313" key="3">
    <source>
        <dbReference type="EMBL" id="GBF51226.1"/>
    </source>
</evidence>
<keyword evidence="4" id="KW-1185">Reference proteome</keyword>
<accession>A0A2P2E326</accession>
<sequence length="389" mass="44203">MKVNKKFMNQLIHSLLILFVFYSSLSAQDKQTPDLQSGIPEDNPKNLPKANDKKPEFGFSQSVANDVYVLGNSLFGEKLSRRNNESYNSFSQGLVLGTFVNFFTPIPGFRLNLIMANPLIGRSNTDNDFFYQSSSGGTDETNKVLQSIQSGQLTFDPNQIKPRKEKNGLRDYFIGQILYEWNTSIGQFFTGFLIVNSANYPTNASLFNYTVGWKPGFLEYLRPELVSNYRISSESNGLNQGNSHHRATLSHEYELNKDFKFIPSIQVGYQYFNNNTDRRSGVTDITAKLQLNFREMNVSVSDVYRPDIYLFDNDRVYPKPSGIQADTNADDGKVTDPSKIHGTANQTVASAIQSLPWDTNSKNYLLNTYQQQHITKHHFVINLGYVTKF</sequence>
<feature type="region of interest" description="Disordered" evidence="1">
    <location>
        <begin position="32"/>
        <end position="54"/>
    </location>
</feature>